<keyword evidence="8" id="KW-1185">Reference proteome</keyword>
<dbReference type="Proteomes" id="UP001549119">
    <property type="component" value="Unassembled WGS sequence"/>
</dbReference>
<dbReference type="InterPro" id="IPR002736">
    <property type="entry name" value="CitG"/>
</dbReference>
<dbReference type="NCBIfam" id="TIGR03132">
    <property type="entry name" value="malonate_mdcB"/>
    <property type="match status" value="1"/>
</dbReference>
<keyword evidence="7" id="KW-0328">Glycosyltransferase</keyword>
<feature type="region of interest" description="Disordered" evidence="6">
    <location>
        <begin position="1"/>
        <end position="35"/>
    </location>
</feature>
<keyword evidence="3 5" id="KW-0547">Nucleotide-binding</keyword>
<dbReference type="RefSeq" id="WP_012317372.1">
    <property type="nucleotide sequence ID" value="NZ_BJXP01000001.1"/>
</dbReference>
<sequence length="322" mass="32217">MRGRRHPVYVGPPDAASAALAKPGGGPTLRDEQSLTAPDADACRADAPSAGRVADLAHAALIGELETWPKPGLVSPVDSGSHDDMDAETLRRSAAAIRPFFAELVAAGARAAEMADLRAIGLKAEIAMMRATGGVNAHRGAIFSLGLICAAAGAKGEGHGVGRAGAEALAEAVGHLWGPAISRAPVSAVSHGGRAARRFGVGGASAEAASGFPTIRAVGLPALRFGRSCAPGDPEAARVHCFFALLAVVDDTNLLHRGGADGLVGARAAAATFLDAGGIAAPAWRERAAAIHRSFVAARLSPGGCADLLAATLLLDALASAP</sequence>
<evidence type="ECO:0000256" key="3">
    <source>
        <dbReference type="ARBA" id="ARBA00022741"/>
    </source>
</evidence>
<dbReference type="PANTHER" id="PTHR30201:SF2">
    <property type="entry name" value="2-(5''-TRIPHOSPHORIBOSYL)-3'-DEPHOSPHOCOENZYME-A SYNTHASE"/>
    <property type="match status" value="1"/>
</dbReference>
<comment type="catalytic activity">
    <reaction evidence="1 5">
        <text>3'-dephospho-CoA + ATP = 2'-(5''-triphospho-alpha-D-ribosyl)-3'-dephospho-CoA + adenine</text>
        <dbReference type="Rhea" id="RHEA:15117"/>
        <dbReference type="ChEBI" id="CHEBI:16708"/>
        <dbReference type="ChEBI" id="CHEBI:30616"/>
        <dbReference type="ChEBI" id="CHEBI:57328"/>
        <dbReference type="ChEBI" id="CHEBI:61378"/>
        <dbReference type="EC" id="2.4.2.52"/>
    </reaction>
</comment>
<dbReference type="Gene3D" id="1.10.4200.10">
    <property type="entry name" value="Triphosphoribosyl-dephospho-CoA protein"/>
    <property type="match status" value="2"/>
</dbReference>
<dbReference type="EMBL" id="JBEPNW010000002">
    <property type="protein sequence ID" value="MET3864055.1"/>
    <property type="molecule type" value="Genomic_DNA"/>
</dbReference>
<evidence type="ECO:0000313" key="8">
    <source>
        <dbReference type="Proteomes" id="UP001549119"/>
    </source>
</evidence>
<evidence type="ECO:0000256" key="1">
    <source>
        <dbReference type="ARBA" id="ARBA00001210"/>
    </source>
</evidence>
<evidence type="ECO:0000256" key="4">
    <source>
        <dbReference type="ARBA" id="ARBA00022840"/>
    </source>
</evidence>
<dbReference type="EC" id="2.4.2.52" evidence="5"/>
<dbReference type="HAMAP" id="MF_01883">
    <property type="entry name" value="MdcB"/>
    <property type="match status" value="1"/>
</dbReference>
<evidence type="ECO:0000256" key="6">
    <source>
        <dbReference type="SAM" id="MobiDB-lite"/>
    </source>
</evidence>
<gene>
    <name evidence="5" type="primary">mdcB</name>
    <name evidence="7" type="ORF">ABIC20_001364</name>
</gene>
<evidence type="ECO:0000256" key="2">
    <source>
        <dbReference type="ARBA" id="ARBA00022679"/>
    </source>
</evidence>
<dbReference type="GO" id="GO:0046917">
    <property type="term" value="F:triphosphoribosyl-dephospho-CoA synthase activity"/>
    <property type="evidence" value="ECO:0007669"/>
    <property type="project" value="UniProtKB-EC"/>
</dbReference>
<comment type="caution">
    <text evidence="7">The sequence shown here is derived from an EMBL/GenBank/DDBJ whole genome shotgun (WGS) entry which is preliminary data.</text>
</comment>
<accession>A0ABV2NC40</accession>
<dbReference type="GeneID" id="6136193"/>
<comment type="similarity">
    <text evidence="5">Belongs to the CitG/MdcB family.</text>
</comment>
<reference evidence="7 8" key="1">
    <citation type="submission" date="2024-06" db="EMBL/GenBank/DDBJ databases">
        <title>Genomics of switchgrass bacterial isolates.</title>
        <authorList>
            <person name="Shade A."/>
        </authorList>
    </citation>
    <scope>NUCLEOTIDE SEQUENCE [LARGE SCALE GENOMIC DNA]</scope>
    <source>
        <strain evidence="7 8">PvP084</strain>
    </source>
</reference>
<name>A0ABV2NC40_9HYPH</name>
<dbReference type="GO" id="GO:0016757">
    <property type="term" value="F:glycosyltransferase activity"/>
    <property type="evidence" value="ECO:0007669"/>
    <property type="project" value="UniProtKB-KW"/>
</dbReference>
<evidence type="ECO:0000256" key="5">
    <source>
        <dbReference type="HAMAP-Rule" id="MF_01883"/>
    </source>
</evidence>
<keyword evidence="2 5" id="KW-0808">Transferase</keyword>
<organism evidence="7 8">
    <name type="scientific">Methylobacterium radiotolerans</name>
    <dbReference type="NCBI Taxonomy" id="31998"/>
    <lineage>
        <taxon>Bacteria</taxon>
        <taxon>Pseudomonadati</taxon>
        <taxon>Pseudomonadota</taxon>
        <taxon>Alphaproteobacteria</taxon>
        <taxon>Hyphomicrobiales</taxon>
        <taxon>Methylobacteriaceae</taxon>
        <taxon>Methylobacterium</taxon>
    </lineage>
</organism>
<keyword evidence="4 5" id="KW-0067">ATP-binding</keyword>
<comment type="function">
    <text evidence="5">Involved in the formation of 2-(5''-phosphoribosyl)-3'-dephosphocoenzyme-A, the prosthetic group of the acyl-carrier protein of the malonate decarboxylase.</text>
</comment>
<evidence type="ECO:0000313" key="7">
    <source>
        <dbReference type="EMBL" id="MET3864055.1"/>
    </source>
</evidence>
<protein>
    <recommendedName>
        <fullName evidence="5">Probable 2-(5''-triphosphoribosyl)-3'-dephosphocoenzyme-A synthase</fullName>
        <shortName evidence="5">2-(5''-triphosphoribosyl)-3'-dephospho-CoA synthase</shortName>
        <ecNumber evidence="5">2.4.2.52</ecNumber>
    </recommendedName>
</protein>
<proteinExistence type="inferred from homology"/>
<dbReference type="InterPro" id="IPR017555">
    <property type="entry name" value="TriPribosyl-deP-CoA_syn"/>
</dbReference>
<dbReference type="Pfam" id="PF01874">
    <property type="entry name" value="CitG"/>
    <property type="match status" value="1"/>
</dbReference>
<dbReference type="PANTHER" id="PTHR30201">
    <property type="entry name" value="TRIPHOSPHORIBOSYL-DEPHOSPHO-COA SYNTHASE"/>
    <property type="match status" value="1"/>
</dbReference>